<evidence type="ECO:0000256" key="5">
    <source>
        <dbReference type="ARBA" id="ARBA00022692"/>
    </source>
</evidence>
<evidence type="ECO:0000256" key="4">
    <source>
        <dbReference type="ARBA" id="ARBA00022679"/>
    </source>
</evidence>
<feature type="region of interest" description="Disordered" evidence="8">
    <location>
        <begin position="127"/>
        <end position="148"/>
    </location>
</feature>
<feature type="transmembrane region" description="Helical" evidence="9">
    <location>
        <begin position="60"/>
        <end position="77"/>
    </location>
</feature>
<name>A0AA38WWP4_9EURO</name>
<feature type="transmembrane region" description="Helical" evidence="9">
    <location>
        <begin position="83"/>
        <end position="106"/>
    </location>
</feature>
<dbReference type="Proteomes" id="UP001172673">
    <property type="component" value="Unassembled WGS sequence"/>
</dbReference>
<evidence type="ECO:0000313" key="11">
    <source>
        <dbReference type="EMBL" id="KAJ9602519.1"/>
    </source>
</evidence>
<dbReference type="InterPro" id="IPR044851">
    <property type="entry name" value="Wax_synthase"/>
</dbReference>
<accession>A0AA38WWP4</accession>
<keyword evidence="4" id="KW-0808">Transferase</keyword>
<dbReference type="GO" id="GO:0006629">
    <property type="term" value="P:lipid metabolic process"/>
    <property type="evidence" value="ECO:0007669"/>
    <property type="project" value="InterPro"/>
</dbReference>
<evidence type="ECO:0000313" key="12">
    <source>
        <dbReference type="Proteomes" id="UP001172673"/>
    </source>
</evidence>
<comment type="similarity">
    <text evidence="3">Belongs to the wax synthase family.</text>
</comment>
<dbReference type="InterPro" id="IPR032805">
    <property type="entry name" value="Wax_synthase_dom"/>
</dbReference>
<evidence type="ECO:0000259" key="10">
    <source>
        <dbReference type="Pfam" id="PF13813"/>
    </source>
</evidence>
<dbReference type="PANTHER" id="PTHR31595:SF57">
    <property type="entry name" value="OS04G0481900 PROTEIN"/>
    <property type="match status" value="1"/>
</dbReference>
<feature type="domain" description="Wax synthase" evidence="10">
    <location>
        <begin position="308"/>
        <end position="389"/>
    </location>
</feature>
<evidence type="ECO:0000256" key="1">
    <source>
        <dbReference type="ARBA" id="ARBA00004141"/>
    </source>
</evidence>
<keyword evidence="5 9" id="KW-0812">Transmembrane</keyword>
<dbReference type="Pfam" id="PF13813">
    <property type="entry name" value="MBOAT_2"/>
    <property type="match status" value="1"/>
</dbReference>
<dbReference type="AlphaFoldDB" id="A0AA38WWP4"/>
<comment type="pathway">
    <text evidence="2">Secondary metabolite biosynthesis.</text>
</comment>
<evidence type="ECO:0000256" key="7">
    <source>
        <dbReference type="ARBA" id="ARBA00023136"/>
    </source>
</evidence>
<feature type="transmembrane region" description="Helical" evidence="9">
    <location>
        <begin position="249"/>
        <end position="266"/>
    </location>
</feature>
<evidence type="ECO:0000256" key="6">
    <source>
        <dbReference type="ARBA" id="ARBA00022989"/>
    </source>
</evidence>
<evidence type="ECO:0000256" key="2">
    <source>
        <dbReference type="ARBA" id="ARBA00005179"/>
    </source>
</evidence>
<evidence type="ECO:0000256" key="8">
    <source>
        <dbReference type="SAM" id="MobiDB-lite"/>
    </source>
</evidence>
<organism evidence="11 12">
    <name type="scientific">Cladophialophora chaetospira</name>
    <dbReference type="NCBI Taxonomy" id="386627"/>
    <lineage>
        <taxon>Eukaryota</taxon>
        <taxon>Fungi</taxon>
        <taxon>Dikarya</taxon>
        <taxon>Ascomycota</taxon>
        <taxon>Pezizomycotina</taxon>
        <taxon>Eurotiomycetes</taxon>
        <taxon>Chaetothyriomycetidae</taxon>
        <taxon>Chaetothyriales</taxon>
        <taxon>Herpotrichiellaceae</taxon>
        <taxon>Cladophialophora</taxon>
    </lineage>
</organism>
<keyword evidence="12" id="KW-1185">Reference proteome</keyword>
<keyword evidence="6 9" id="KW-1133">Transmembrane helix</keyword>
<evidence type="ECO:0000256" key="3">
    <source>
        <dbReference type="ARBA" id="ARBA00007282"/>
    </source>
</evidence>
<protein>
    <recommendedName>
        <fullName evidence="10">Wax synthase domain-containing protein</fullName>
    </recommendedName>
</protein>
<keyword evidence="7 9" id="KW-0472">Membrane</keyword>
<dbReference type="EMBL" id="JAPDRK010000026">
    <property type="protein sequence ID" value="KAJ9602519.1"/>
    <property type="molecule type" value="Genomic_DNA"/>
</dbReference>
<comment type="caution">
    <text evidence="11">The sequence shown here is derived from an EMBL/GenBank/DDBJ whole genome shotgun (WGS) entry which is preliminary data.</text>
</comment>
<feature type="transmembrane region" description="Helical" evidence="9">
    <location>
        <begin position="28"/>
        <end position="48"/>
    </location>
</feature>
<feature type="transmembrane region" description="Helical" evidence="9">
    <location>
        <begin position="353"/>
        <end position="376"/>
    </location>
</feature>
<sequence length="475" mass="52593">MGGEMSHAHAEENVREQLLVLRQTGNVIPANSGIDSLNLILLLVWLLVSPLVSDASSGRFRVPVFIGVVTSSIWNLFHVRSIGIIGSIGVGMNSVLISVLAANFIILHDARTFKRLAFRPASKSVAAAKPAGGKQSSNAPDRPESIPLAWEPMPASPSRRLFWSLDLVSSVRAVHWSWKPSPSPPYHQSLSVIRPSRTATLPSDLLRFIRGYLLIDLVKCLMIEDPYFLGDTSYGVPPHLSAYIASRHALYIYRLLFAVIGIYLAVDLQYITTKLIQVNILGPNILGFNASPNTFLPCWGSPRAILRKGLRGFWGETWHQMFRVHFASIGDAVADRVLQDHSRKAQKSSSARVWIRVVVSFLLSGVLHACASYTLLGPSRPWRSFIFFAIQPIGLAVQSISSQIFAGSSVSQKLGSWNAPVRQSLNLVFTVLWLWTLGGILLDDLDSGGMWLFEPVPFSIIRCLGFSQDKKIWCW</sequence>
<dbReference type="GO" id="GO:0016020">
    <property type="term" value="C:membrane"/>
    <property type="evidence" value="ECO:0007669"/>
    <property type="project" value="UniProtKB-SubCell"/>
</dbReference>
<gene>
    <name evidence="11" type="ORF">H2200_013062</name>
</gene>
<proteinExistence type="inferred from homology"/>
<feature type="transmembrane region" description="Helical" evidence="9">
    <location>
        <begin position="425"/>
        <end position="442"/>
    </location>
</feature>
<comment type="subcellular location">
    <subcellularLocation>
        <location evidence="1">Membrane</location>
        <topology evidence="1">Multi-pass membrane protein</topology>
    </subcellularLocation>
</comment>
<feature type="transmembrane region" description="Helical" evidence="9">
    <location>
        <begin position="382"/>
        <end position="405"/>
    </location>
</feature>
<dbReference type="GO" id="GO:0008374">
    <property type="term" value="F:O-acyltransferase activity"/>
    <property type="evidence" value="ECO:0007669"/>
    <property type="project" value="InterPro"/>
</dbReference>
<reference evidence="11" key="1">
    <citation type="submission" date="2022-10" db="EMBL/GenBank/DDBJ databases">
        <title>Culturing micro-colonial fungi from biological soil crusts in the Mojave desert and describing Neophaeococcomyces mojavensis, and introducing the new genera and species Taxawa tesnikishii.</title>
        <authorList>
            <person name="Kurbessoian T."/>
            <person name="Stajich J.E."/>
        </authorList>
    </citation>
    <scope>NUCLEOTIDE SEQUENCE</scope>
    <source>
        <strain evidence="11">TK_41</strain>
    </source>
</reference>
<dbReference type="PANTHER" id="PTHR31595">
    <property type="entry name" value="LONG-CHAIN-ALCOHOL O-FATTY-ACYLTRANSFERASE 3-RELATED"/>
    <property type="match status" value="1"/>
</dbReference>
<evidence type="ECO:0000256" key="9">
    <source>
        <dbReference type="SAM" id="Phobius"/>
    </source>
</evidence>